<dbReference type="InterPro" id="IPR004013">
    <property type="entry name" value="PHP_dom"/>
</dbReference>
<organism evidence="9 10">
    <name type="scientific">Spirochaeta isovalerica</name>
    <dbReference type="NCBI Taxonomy" id="150"/>
    <lineage>
        <taxon>Bacteria</taxon>
        <taxon>Pseudomonadati</taxon>
        <taxon>Spirochaetota</taxon>
        <taxon>Spirochaetia</taxon>
        <taxon>Spirochaetales</taxon>
        <taxon>Spirochaetaceae</taxon>
        <taxon>Spirochaeta</taxon>
    </lineage>
</organism>
<sequence>MFVYETHGIHAGTGKDHLKHGIDNLEEIVRKAIDMGHPSVTFIVHTPRLTGYRYDAERRTDIKFIRGDAAYFRYGNNIKELKKKYGDRITIIHGIELEWLGTDLGLQWNKSKIFQADGIDFVIGSIHFSKEKIAYDGSIAETERLLERRGDKSRLWVEYLEEMMEMVDTTYKIIDVVGHIDLPKLYTGLPECFAELDDSDEPEAVKMRLLLEKISEYNLSLDVNMAGHVKGCGIYPQLPVLKRARALNIPVTIGTDCHHAEDYGRNYKMALDYIAEAGYTWYLSYRNGIPIKHPVKEREYSEEHYNYLNLAIELLKRRFSRSVPLRLPNLSFGGKFRDLLSDFPGSTASGDTSIIRARTGEKSITVSDKNSAVKNQVMMKGLYSHHRDDVGVLSLLFNALASESINVETAWLDYSNDRTATAFLTLSGQEDRLNDALEFASSTRPGSFLTLEERDMFPLRSSKKDNPTILEIDGIEMNIPISSCMIITSHKNSKGVLLILLSALASVNVNVKNLQLGKRGNKAYAVLGVEGEEKEIKDVLSRLGSSFHEASCISLSDFTGK</sequence>
<dbReference type="InterPro" id="IPR016195">
    <property type="entry name" value="Pol/histidinol_Pase-like"/>
</dbReference>
<evidence type="ECO:0000256" key="6">
    <source>
        <dbReference type="ARBA" id="ARBA00023102"/>
    </source>
</evidence>
<dbReference type="InterPro" id="IPR010140">
    <property type="entry name" value="Histidinol_P_phosphatase_HisJ"/>
</dbReference>
<dbReference type="PANTHER" id="PTHR21039:SF0">
    <property type="entry name" value="HISTIDINOL-PHOSPHATASE"/>
    <property type="match status" value="1"/>
</dbReference>
<evidence type="ECO:0000256" key="4">
    <source>
        <dbReference type="ARBA" id="ARBA00022605"/>
    </source>
</evidence>
<dbReference type="InterPro" id="IPR045865">
    <property type="entry name" value="ACT-like_dom_sf"/>
</dbReference>
<evidence type="ECO:0000313" key="9">
    <source>
        <dbReference type="EMBL" id="MBB6480572.1"/>
    </source>
</evidence>
<dbReference type="Proteomes" id="UP000587760">
    <property type="component" value="Unassembled WGS sequence"/>
</dbReference>
<proteinExistence type="inferred from homology"/>
<dbReference type="EC" id="3.1.3.15" evidence="3"/>
<evidence type="ECO:0000256" key="5">
    <source>
        <dbReference type="ARBA" id="ARBA00022801"/>
    </source>
</evidence>
<dbReference type="PANTHER" id="PTHR21039">
    <property type="entry name" value="HISTIDINOL PHOSPHATASE-RELATED"/>
    <property type="match status" value="1"/>
</dbReference>
<comment type="pathway">
    <text evidence="1">Amino-acid biosynthesis; L-histidine biosynthesis; L-histidine from 5-phospho-alpha-D-ribose 1-diphosphate: step 8/9.</text>
</comment>
<dbReference type="EMBL" id="JACHGJ010000003">
    <property type="protein sequence ID" value="MBB6480572.1"/>
    <property type="molecule type" value="Genomic_DNA"/>
</dbReference>
<comment type="similarity">
    <text evidence="2">Belongs to the PHP hydrolase family. HisK subfamily.</text>
</comment>
<evidence type="ECO:0000256" key="7">
    <source>
        <dbReference type="ARBA" id="ARBA00049158"/>
    </source>
</evidence>
<comment type="catalytic activity">
    <reaction evidence="7">
        <text>L-histidinol phosphate + H2O = L-histidinol + phosphate</text>
        <dbReference type="Rhea" id="RHEA:14465"/>
        <dbReference type="ChEBI" id="CHEBI:15377"/>
        <dbReference type="ChEBI" id="CHEBI:43474"/>
        <dbReference type="ChEBI" id="CHEBI:57699"/>
        <dbReference type="ChEBI" id="CHEBI:57980"/>
        <dbReference type="EC" id="3.1.3.15"/>
    </reaction>
</comment>
<protein>
    <recommendedName>
        <fullName evidence="3">histidinol-phosphatase</fullName>
        <ecNumber evidence="3">3.1.3.15</ecNumber>
    </recommendedName>
</protein>
<evidence type="ECO:0000313" key="10">
    <source>
        <dbReference type="Proteomes" id="UP000587760"/>
    </source>
</evidence>
<accession>A0A841RDX8</accession>
<dbReference type="Gene3D" id="3.20.20.140">
    <property type="entry name" value="Metal-dependent hydrolases"/>
    <property type="match status" value="1"/>
</dbReference>
<keyword evidence="6" id="KW-0368">Histidine biosynthesis</keyword>
<evidence type="ECO:0000256" key="2">
    <source>
        <dbReference type="ARBA" id="ARBA00009152"/>
    </source>
</evidence>
<dbReference type="Pfam" id="PF02811">
    <property type="entry name" value="PHP"/>
    <property type="match status" value="1"/>
</dbReference>
<dbReference type="RefSeq" id="WP_184746830.1">
    <property type="nucleotide sequence ID" value="NZ_JACHGJ010000003.1"/>
</dbReference>
<dbReference type="AlphaFoldDB" id="A0A841RDX8"/>
<keyword evidence="10" id="KW-1185">Reference proteome</keyword>
<gene>
    <name evidence="9" type="ORF">HNR50_002235</name>
</gene>
<dbReference type="GO" id="GO:0000105">
    <property type="term" value="P:L-histidine biosynthetic process"/>
    <property type="evidence" value="ECO:0007669"/>
    <property type="project" value="UniProtKB-UniPathway"/>
</dbReference>
<dbReference type="GO" id="GO:0005737">
    <property type="term" value="C:cytoplasm"/>
    <property type="evidence" value="ECO:0007669"/>
    <property type="project" value="TreeGrafter"/>
</dbReference>
<evidence type="ECO:0000256" key="3">
    <source>
        <dbReference type="ARBA" id="ARBA00013085"/>
    </source>
</evidence>
<reference evidence="9 10" key="1">
    <citation type="submission" date="2020-08" db="EMBL/GenBank/DDBJ databases">
        <title>Genomic Encyclopedia of Type Strains, Phase IV (KMG-IV): sequencing the most valuable type-strain genomes for metagenomic binning, comparative biology and taxonomic classification.</title>
        <authorList>
            <person name="Goeker M."/>
        </authorList>
    </citation>
    <scope>NUCLEOTIDE SEQUENCE [LARGE SCALE GENOMIC DNA]</scope>
    <source>
        <strain evidence="9 10">DSM 2461</strain>
    </source>
</reference>
<dbReference type="GO" id="GO:0004401">
    <property type="term" value="F:histidinol-phosphatase activity"/>
    <property type="evidence" value="ECO:0007669"/>
    <property type="project" value="UniProtKB-EC"/>
</dbReference>
<evidence type="ECO:0000259" key="8">
    <source>
        <dbReference type="PROSITE" id="PS51671"/>
    </source>
</evidence>
<feature type="domain" description="ACT" evidence="8">
    <location>
        <begin position="381"/>
        <end position="456"/>
    </location>
</feature>
<name>A0A841RDX8_9SPIO</name>
<comment type="caution">
    <text evidence="9">The sequence shown here is derived from an EMBL/GenBank/DDBJ whole genome shotgun (WGS) entry which is preliminary data.</text>
</comment>
<keyword evidence="4" id="KW-0028">Amino-acid biosynthesis</keyword>
<dbReference type="UniPathway" id="UPA00031">
    <property type="reaction ID" value="UER00013"/>
</dbReference>
<dbReference type="SUPFAM" id="SSF55021">
    <property type="entry name" value="ACT-like"/>
    <property type="match status" value="1"/>
</dbReference>
<dbReference type="NCBIfam" id="TIGR01856">
    <property type="entry name" value="hisJ_fam"/>
    <property type="match status" value="1"/>
</dbReference>
<dbReference type="SUPFAM" id="SSF89550">
    <property type="entry name" value="PHP domain-like"/>
    <property type="match status" value="1"/>
</dbReference>
<keyword evidence="5 9" id="KW-0378">Hydrolase</keyword>
<dbReference type="PROSITE" id="PS51671">
    <property type="entry name" value="ACT"/>
    <property type="match status" value="2"/>
</dbReference>
<evidence type="ECO:0000256" key="1">
    <source>
        <dbReference type="ARBA" id="ARBA00004970"/>
    </source>
</evidence>
<dbReference type="InterPro" id="IPR002912">
    <property type="entry name" value="ACT_dom"/>
</dbReference>
<feature type="domain" description="ACT" evidence="8">
    <location>
        <begin position="485"/>
        <end position="560"/>
    </location>
</feature>